<dbReference type="InterPro" id="IPR011047">
    <property type="entry name" value="Quinoprotein_ADH-like_sf"/>
</dbReference>
<dbReference type="PANTHER" id="PTHR42754">
    <property type="entry name" value="ENDOGLUCANASE"/>
    <property type="match status" value="1"/>
</dbReference>
<organism evidence="1">
    <name type="scientific">marine sediment metagenome</name>
    <dbReference type="NCBI Taxonomy" id="412755"/>
    <lineage>
        <taxon>unclassified sequences</taxon>
        <taxon>metagenomes</taxon>
        <taxon>ecological metagenomes</taxon>
    </lineage>
</organism>
<name>X1S8D1_9ZZZZ</name>
<comment type="caution">
    <text evidence="1">The sequence shown here is derived from an EMBL/GenBank/DDBJ whole genome shotgun (WGS) entry which is preliminary data.</text>
</comment>
<evidence type="ECO:0008006" key="2">
    <source>
        <dbReference type="Google" id="ProtNLM"/>
    </source>
</evidence>
<reference evidence="1" key="1">
    <citation type="journal article" date="2014" name="Front. Microbiol.">
        <title>High frequency of phylogenetically diverse reductive dehalogenase-homologous genes in deep subseafloor sedimentary metagenomes.</title>
        <authorList>
            <person name="Kawai M."/>
            <person name="Futagami T."/>
            <person name="Toyoda A."/>
            <person name="Takaki Y."/>
            <person name="Nishi S."/>
            <person name="Hori S."/>
            <person name="Arai W."/>
            <person name="Tsubouchi T."/>
            <person name="Morono Y."/>
            <person name="Uchiyama I."/>
            <person name="Ito T."/>
            <person name="Fujiyama A."/>
            <person name="Inagaki F."/>
            <person name="Takami H."/>
        </authorList>
    </citation>
    <scope>NUCLEOTIDE SEQUENCE</scope>
    <source>
        <strain evidence="1">Expedition CK06-06</strain>
    </source>
</reference>
<dbReference type="EMBL" id="BARW01001017">
    <property type="protein sequence ID" value="GAI71690.1"/>
    <property type="molecule type" value="Genomic_DNA"/>
</dbReference>
<accession>X1S8D1</accession>
<gene>
    <name evidence="1" type="ORF">S12H4_03568</name>
</gene>
<dbReference type="PANTHER" id="PTHR42754:SF1">
    <property type="entry name" value="LIPOPROTEIN"/>
    <property type="match status" value="1"/>
</dbReference>
<dbReference type="SUPFAM" id="SSF50998">
    <property type="entry name" value="Quinoprotein alcohol dehydrogenase-like"/>
    <property type="match status" value="1"/>
</dbReference>
<protein>
    <recommendedName>
        <fullName evidence="2">Bulb-type lectin domain-containing protein</fullName>
    </recommendedName>
</protein>
<evidence type="ECO:0000313" key="1">
    <source>
        <dbReference type="EMBL" id="GAI71690.1"/>
    </source>
</evidence>
<dbReference type="AlphaFoldDB" id="X1S8D1"/>
<feature type="non-terminal residue" evidence="1">
    <location>
        <position position="335"/>
    </location>
</feature>
<sequence>MKLSKILFLVGIILFIFVVILSAQAPDTLWTRTYGGADDEAGYSIQKTFDGGFIIIGGTRTNWMEDWDFYLQKTDENGDSLWAKSYGGNNWDMGYSVAETSDSGYLLLGETESFGAGEGDVYVIRADKNGDTLWTKTFGGAYYDKGHSIRQTIDNNYIIVGSSVSFGPGGWDIYLLKLNNNGDTLWTRTFGGSSSDFGWDVQETLDSGYVIVGSTGSFSVGEIDVYIIKTNVDGNIEWARAYGGLFGDEGWSVQQTLDGGYIVVGKTNSFTSGDFDAYLLRLNNQGDTLWTRTYCGQADDGAKSVQKTLDGRFIIAGTTESILPHRNFLLLKVDT</sequence>
<proteinExistence type="predicted"/>